<sequence>RFDAFRQHYNEERPHEALGQRPPAEFYRPCQPRAMPERLDDPWYDADHQVRRVRDSGEIKWKGGQLFVSEALAGELVGLSELENGDHVVRFCNRDVGLIGPDGRFRRFAPPRPPRPMRPQAAHTTE</sequence>
<evidence type="ECO:0000313" key="4">
    <source>
        <dbReference type="Proteomes" id="UP000220768"/>
    </source>
</evidence>
<dbReference type="Proteomes" id="UP000220768">
    <property type="component" value="Unassembled WGS sequence"/>
</dbReference>
<feature type="domain" description="Integrase catalytic" evidence="2">
    <location>
        <begin position="3"/>
        <end position="23"/>
    </location>
</feature>
<feature type="region of interest" description="Disordered" evidence="1">
    <location>
        <begin position="1"/>
        <end position="25"/>
    </location>
</feature>
<comment type="caution">
    <text evidence="3">The sequence shown here is derived from an EMBL/GenBank/DDBJ whole genome shotgun (WGS) entry which is preliminary data.</text>
</comment>
<dbReference type="GO" id="GO:0015074">
    <property type="term" value="P:DNA integration"/>
    <property type="evidence" value="ECO:0007669"/>
    <property type="project" value="InterPro"/>
</dbReference>
<proteinExistence type="predicted"/>
<dbReference type="AlphaFoldDB" id="A0A2A6J303"/>
<keyword evidence="4" id="KW-1185">Reference proteome</keyword>
<reference evidence="3 4" key="1">
    <citation type="submission" date="2017-09" db="EMBL/GenBank/DDBJ databases">
        <title>Comparative genomics of rhizobia isolated from Phaseolus vulgaris in China.</title>
        <authorList>
            <person name="Tong W."/>
        </authorList>
    </citation>
    <scope>NUCLEOTIDE SEQUENCE [LARGE SCALE GENOMIC DNA]</scope>
    <source>
        <strain evidence="3 4">C5</strain>
    </source>
</reference>
<evidence type="ECO:0000313" key="3">
    <source>
        <dbReference type="EMBL" id="PDT00223.1"/>
    </source>
</evidence>
<evidence type="ECO:0000256" key="1">
    <source>
        <dbReference type="SAM" id="MobiDB-lite"/>
    </source>
</evidence>
<accession>A0A2A6J303</accession>
<protein>
    <submittedName>
        <fullName evidence="3">Transposase</fullName>
    </submittedName>
</protein>
<evidence type="ECO:0000259" key="2">
    <source>
        <dbReference type="Pfam" id="PF13683"/>
    </source>
</evidence>
<dbReference type="RefSeq" id="WP_143540405.1">
    <property type="nucleotide sequence ID" value="NZ_NWSV01000044.1"/>
</dbReference>
<dbReference type="InterPro" id="IPR001584">
    <property type="entry name" value="Integrase_cat-core"/>
</dbReference>
<feature type="non-terminal residue" evidence="3">
    <location>
        <position position="1"/>
    </location>
</feature>
<feature type="compositionally biased region" description="Basic and acidic residues" evidence="1">
    <location>
        <begin position="1"/>
        <end position="18"/>
    </location>
</feature>
<gene>
    <name evidence="3" type="ORF">CO666_31675</name>
</gene>
<dbReference type="Pfam" id="PF13683">
    <property type="entry name" value="rve_3"/>
    <property type="match status" value="1"/>
</dbReference>
<dbReference type="EMBL" id="NWSV01000044">
    <property type="protein sequence ID" value="PDT00223.1"/>
    <property type="molecule type" value="Genomic_DNA"/>
</dbReference>
<organism evidence="3 4">
    <name type="scientific">Rhizobium chutanense</name>
    <dbReference type="NCBI Taxonomy" id="2035448"/>
    <lineage>
        <taxon>Bacteria</taxon>
        <taxon>Pseudomonadati</taxon>
        <taxon>Pseudomonadota</taxon>
        <taxon>Alphaproteobacteria</taxon>
        <taxon>Hyphomicrobiales</taxon>
        <taxon>Rhizobiaceae</taxon>
        <taxon>Rhizobium/Agrobacterium group</taxon>
        <taxon>Rhizobium</taxon>
    </lineage>
</organism>
<feature type="region of interest" description="Disordered" evidence="1">
    <location>
        <begin position="103"/>
        <end position="126"/>
    </location>
</feature>
<name>A0A2A6J303_9HYPH</name>